<evidence type="ECO:0000313" key="1">
    <source>
        <dbReference type="EMBL" id="OGZ47257.1"/>
    </source>
</evidence>
<dbReference type="EMBL" id="MHNN01000003">
    <property type="protein sequence ID" value="OGZ47257.1"/>
    <property type="molecule type" value="Genomic_DNA"/>
</dbReference>
<sequence>MFYHDDPFNTAVDLCGRDGSAYTVLRLQVYTEELLQFLQNCKGSVNFKWVLRMVFGTRYDEKLKNAAFRTLFRTGKIQLASDQKK</sequence>
<proteinExistence type="predicted"/>
<organism evidence="1 2">
    <name type="scientific">Candidatus Ryanbacteria bacterium RIFCSPHIGHO2_02_FULL_45_13b</name>
    <dbReference type="NCBI Taxonomy" id="1802117"/>
    <lineage>
        <taxon>Bacteria</taxon>
        <taxon>Candidatus Ryaniibacteriota</taxon>
    </lineage>
</organism>
<reference evidence="1 2" key="1">
    <citation type="journal article" date="2016" name="Nat. Commun.">
        <title>Thousands of microbial genomes shed light on interconnected biogeochemical processes in an aquifer system.</title>
        <authorList>
            <person name="Anantharaman K."/>
            <person name="Brown C.T."/>
            <person name="Hug L.A."/>
            <person name="Sharon I."/>
            <person name="Castelle C.J."/>
            <person name="Probst A.J."/>
            <person name="Thomas B.C."/>
            <person name="Singh A."/>
            <person name="Wilkins M.J."/>
            <person name="Karaoz U."/>
            <person name="Brodie E.L."/>
            <person name="Williams K.H."/>
            <person name="Hubbard S.S."/>
            <person name="Banfield J.F."/>
        </authorList>
    </citation>
    <scope>NUCLEOTIDE SEQUENCE [LARGE SCALE GENOMIC DNA]</scope>
</reference>
<dbReference type="Proteomes" id="UP000176576">
    <property type="component" value="Unassembled WGS sequence"/>
</dbReference>
<comment type="caution">
    <text evidence="1">The sequence shown here is derived from an EMBL/GenBank/DDBJ whole genome shotgun (WGS) entry which is preliminary data.</text>
</comment>
<dbReference type="STRING" id="1802117.A3J54_01480"/>
<protein>
    <submittedName>
        <fullName evidence="1">Uncharacterized protein</fullName>
    </submittedName>
</protein>
<evidence type="ECO:0000313" key="2">
    <source>
        <dbReference type="Proteomes" id="UP000176576"/>
    </source>
</evidence>
<name>A0A1G2GAL4_9BACT</name>
<dbReference type="AlphaFoldDB" id="A0A1G2GAL4"/>
<accession>A0A1G2GAL4</accession>
<gene>
    <name evidence="1" type="ORF">A3J54_01480</name>
</gene>